<keyword evidence="3" id="KW-0862">Zinc</keyword>
<keyword evidence="1" id="KW-0479">Metal-binding</keyword>
<keyword evidence="7" id="KW-1185">Reference proteome</keyword>
<dbReference type="InterPro" id="IPR001965">
    <property type="entry name" value="Znf_PHD"/>
</dbReference>
<dbReference type="SMART" id="SM00249">
    <property type="entry name" value="PHD"/>
    <property type="match status" value="1"/>
</dbReference>
<feature type="transmembrane region" description="Helical" evidence="4">
    <location>
        <begin position="64"/>
        <end position="81"/>
    </location>
</feature>
<protein>
    <submittedName>
        <fullName evidence="6">E3 SUMO-protein ligase SIZ1</fullName>
    </submittedName>
</protein>
<dbReference type="SUPFAM" id="SSF57903">
    <property type="entry name" value="FYVE/PHD zinc finger"/>
    <property type="match status" value="1"/>
</dbReference>
<evidence type="ECO:0000256" key="4">
    <source>
        <dbReference type="SAM" id="Phobius"/>
    </source>
</evidence>
<evidence type="ECO:0000256" key="2">
    <source>
        <dbReference type="ARBA" id="ARBA00022771"/>
    </source>
</evidence>
<feature type="domain" description="Zinc finger PHD-type" evidence="5">
    <location>
        <begin position="4"/>
        <end position="57"/>
    </location>
</feature>
<dbReference type="InterPro" id="IPR011011">
    <property type="entry name" value="Znf_FYVE_PHD"/>
</dbReference>
<dbReference type="EMBL" id="JBBWWR010000003">
    <property type="protein sequence ID" value="KAK8969428.1"/>
    <property type="molecule type" value="Genomic_DNA"/>
</dbReference>
<evidence type="ECO:0000256" key="3">
    <source>
        <dbReference type="ARBA" id="ARBA00022833"/>
    </source>
</evidence>
<keyword evidence="4" id="KW-1133">Transmembrane helix</keyword>
<reference evidence="6 7" key="1">
    <citation type="journal article" date="2022" name="Nat. Plants">
        <title>Genomes of leafy and leafless Platanthera orchids illuminate the evolution of mycoheterotrophy.</title>
        <authorList>
            <person name="Li M.H."/>
            <person name="Liu K.W."/>
            <person name="Li Z."/>
            <person name="Lu H.C."/>
            <person name="Ye Q.L."/>
            <person name="Zhang D."/>
            <person name="Wang J.Y."/>
            <person name="Li Y.F."/>
            <person name="Zhong Z.M."/>
            <person name="Liu X."/>
            <person name="Yu X."/>
            <person name="Liu D.K."/>
            <person name="Tu X.D."/>
            <person name="Liu B."/>
            <person name="Hao Y."/>
            <person name="Liao X.Y."/>
            <person name="Jiang Y.T."/>
            <person name="Sun W.H."/>
            <person name="Chen J."/>
            <person name="Chen Y.Q."/>
            <person name="Ai Y."/>
            <person name="Zhai J.W."/>
            <person name="Wu S.S."/>
            <person name="Zhou Z."/>
            <person name="Hsiao Y.Y."/>
            <person name="Wu W.L."/>
            <person name="Chen Y.Y."/>
            <person name="Lin Y.F."/>
            <person name="Hsu J.L."/>
            <person name="Li C.Y."/>
            <person name="Wang Z.W."/>
            <person name="Zhao X."/>
            <person name="Zhong W.Y."/>
            <person name="Ma X.K."/>
            <person name="Ma L."/>
            <person name="Huang J."/>
            <person name="Chen G.Z."/>
            <person name="Huang M.Z."/>
            <person name="Huang L."/>
            <person name="Peng D.H."/>
            <person name="Luo Y.B."/>
            <person name="Zou S.Q."/>
            <person name="Chen S.P."/>
            <person name="Lan S."/>
            <person name="Tsai W.C."/>
            <person name="Van de Peer Y."/>
            <person name="Liu Z.J."/>
        </authorList>
    </citation>
    <scope>NUCLEOTIDE SEQUENCE [LARGE SCALE GENOMIC DNA]</scope>
    <source>
        <strain evidence="6">Lor288</strain>
    </source>
</reference>
<keyword evidence="4" id="KW-0812">Transmembrane</keyword>
<dbReference type="InterPro" id="IPR019787">
    <property type="entry name" value="Znf_PHD-finger"/>
</dbReference>
<organism evidence="6 7">
    <name type="scientific">Platanthera guangdongensis</name>
    <dbReference type="NCBI Taxonomy" id="2320717"/>
    <lineage>
        <taxon>Eukaryota</taxon>
        <taxon>Viridiplantae</taxon>
        <taxon>Streptophyta</taxon>
        <taxon>Embryophyta</taxon>
        <taxon>Tracheophyta</taxon>
        <taxon>Spermatophyta</taxon>
        <taxon>Magnoliopsida</taxon>
        <taxon>Liliopsida</taxon>
        <taxon>Asparagales</taxon>
        <taxon>Orchidaceae</taxon>
        <taxon>Orchidoideae</taxon>
        <taxon>Orchideae</taxon>
        <taxon>Orchidinae</taxon>
        <taxon>Platanthera</taxon>
    </lineage>
</organism>
<evidence type="ECO:0000256" key="1">
    <source>
        <dbReference type="ARBA" id="ARBA00022723"/>
    </source>
</evidence>
<proteinExistence type="predicted"/>
<comment type="caution">
    <text evidence="6">The sequence shown here is derived from an EMBL/GenBank/DDBJ whole genome shotgun (WGS) entry which is preliminary data.</text>
</comment>
<dbReference type="Gene3D" id="3.30.40.10">
    <property type="entry name" value="Zinc/RING finger domain, C3HC4 (zinc finger)"/>
    <property type="match status" value="1"/>
</dbReference>
<keyword evidence="4" id="KW-0472">Membrane</keyword>
<keyword evidence="6" id="KW-0436">Ligase</keyword>
<gene>
    <name evidence="6" type="primary">SIZ1</name>
    <name evidence="6" type="ORF">KSP40_PGU001544</name>
</gene>
<dbReference type="InterPro" id="IPR013083">
    <property type="entry name" value="Znf_RING/FYVE/PHD"/>
</dbReference>
<name>A0ABR2N2N8_9ASPA</name>
<dbReference type="Pfam" id="PF00628">
    <property type="entry name" value="PHD"/>
    <property type="match status" value="1"/>
</dbReference>
<dbReference type="InterPro" id="IPR019786">
    <property type="entry name" value="Zinc_finger_PHD-type_CS"/>
</dbReference>
<evidence type="ECO:0000313" key="7">
    <source>
        <dbReference type="Proteomes" id="UP001412067"/>
    </source>
</evidence>
<dbReference type="GO" id="GO:0016874">
    <property type="term" value="F:ligase activity"/>
    <property type="evidence" value="ECO:0007669"/>
    <property type="project" value="UniProtKB-KW"/>
</dbReference>
<dbReference type="Proteomes" id="UP001412067">
    <property type="component" value="Unassembled WGS sequence"/>
</dbReference>
<keyword evidence="2" id="KW-0863">Zinc-finger</keyword>
<evidence type="ECO:0000313" key="6">
    <source>
        <dbReference type="EMBL" id="KAK8969428.1"/>
    </source>
</evidence>
<dbReference type="PROSITE" id="PS01359">
    <property type="entry name" value="ZF_PHD_1"/>
    <property type="match status" value="1"/>
</dbReference>
<evidence type="ECO:0000259" key="5">
    <source>
        <dbReference type="SMART" id="SM00249"/>
    </source>
</evidence>
<sequence length="97" mass="11150">MKIRCVCSGRLTTESMIQCEDSRCQVWQHIECVLIPDKPLEGIMPEIPSSFYCELCRLNRADPYASFTSLLLLFIIFSYIFSTYNCANDSCLSLSYL</sequence>
<accession>A0ABR2N2N8</accession>